<reference evidence="1 2" key="1">
    <citation type="submission" date="2019-09" db="EMBL/GenBank/DDBJ databases">
        <title>Characterization of the phylogenetic diversity of two novel species belonging to the genus Bifidobacterium: Bifidobacterium cebidarum sp. nov. and Bifidobacterium leontopitheci sp. nov.</title>
        <authorList>
            <person name="Lugli G.A."/>
            <person name="Duranti S."/>
            <person name="Milani C."/>
            <person name="Turroni F."/>
            <person name="Ventura M."/>
        </authorList>
    </citation>
    <scope>NUCLEOTIDE SEQUENCE [LARGE SCALE GENOMIC DNA]</scope>
    <source>
        <strain evidence="1 2">LMG 31471</strain>
    </source>
</reference>
<dbReference type="Proteomes" id="UP000441772">
    <property type="component" value="Unassembled WGS sequence"/>
</dbReference>
<proteinExistence type="predicted"/>
<name>A0A6I1GE78_9BIFI</name>
<evidence type="ECO:0000313" key="2">
    <source>
        <dbReference type="Proteomes" id="UP000441772"/>
    </source>
</evidence>
<evidence type="ECO:0000313" key="1">
    <source>
        <dbReference type="EMBL" id="KAB7789845.1"/>
    </source>
</evidence>
<dbReference type="RefSeq" id="WP_152234947.1">
    <property type="nucleotide sequence ID" value="NZ_JBHSKZ010000020.1"/>
</dbReference>
<dbReference type="EMBL" id="WBVT01000029">
    <property type="protein sequence ID" value="KAB7789845.1"/>
    <property type="molecule type" value="Genomic_DNA"/>
</dbReference>
<gene>
    <name evidence="1" type="ORF">F7D09_1637</name>
</gene>
<protein>
    <submittedName>
        <fullName evidence="1">Uncharacterized protein</fullName>
    </submittedName>
</protein>
<sequence>MTRNKSGPHISTLAAMAAIVLTLFIAGGTLSAAYAVETTETKIERLLELTPGITAEEAEEAVRLTAETLGQTFEQTLDDAVLEAETHSFRTARTATAANIVLGAGNQGGDVFYSPASTSGFAHGHSGIYTSTSEIVEAPGVGKKARYTHCTNVLVGKGAQKQSVTTSGESHQGRQ</sequence>
<accession>A0A6I1GE78</accession>
<organism evidence="1 2">
    <name type="scientific">Bifidobacterium leontopitheci</name>
    <dbReference type="NCBI Taxonomy" id="2650774"/>
    <lineage>
        <taxon>Bacteria</taxon>
        <taxon>Bacillati</taxon>
        <taxon>Actinomycetota</taxon>
        <taxon>Actinomycetes</taxon>
        <taxon>Bifidobacteriales</taxon>
        <taxon>Bifidobacteriaceae</taxon>
        <taxon>Bifidobacterium</taxon>
    </lineage>
</organism>
<keyword evidence="2" id="KW-1185">Reference proteome</keyword>
<dbReference type="AlphaFoldDB" id="A0A6I1GE78"/>
<comment type="caution">
    <text evidence="1">The sequence shown here is derived from an EMBL/GenBank/DDBJ whole genome shotgun (WGS) entry which is preliminary data.</text>
</comment>